<dbReference type="SUPFAM" id="SSF75011">
    <property type="entry name" value="3-carboxy-cis,cis-mucoante lactonizing enzyme"/>
    <property type="match status" value="1"/>
</dbReference>
<keyword evidence="3" id="KW-0401">Integrin</keyword>
<dbReference type="PANTHER" id="PTHR36220">
    <property type="entry name" value="UNNAMED PRODUCT"/>
    <property type="match status" value="1"/>
</dbReference>
<dbReference type="Proteomes" id="UP000663722">
    <property type="component" value="Chromosome"/>
</dbReference>
<proteinExistence type="predicted"/>
<dbReference type="KEGG" id="dmm:dnm_001210"/>
<dbReference type="InterPro" id="IPR013783">
    <property type="entry name" value="Ig-like_fold"/>
</dbReference>
<dbReference type="PROSITE" id="PS50853">
    <property type="entry name" value="FN3"/>
    <property type="match status" value="1"/>
</dbReference>
<evidence type="ECO:0000256" key="1">
    <source>
        <dbReference type="ARBA" id="ARBA00022729"/>
    </source>
</evidence>
<dbReference type="InterPro" id="IPR003961">
    <property type="entry name" value="FN3_dom"/>
</dbReference>
<dbReference type="Pfam" id="PF14312">
    <property type="entry name" value="FG-GAP_2"/>
    <property type="match status" value="7"/>
</dbReference>
<keyword evidence="4" id="KW-1185">Reference proteome</keyword>
<feature type="domain" description="Fibronectin type-III" evidence="2">
    <location>
        <begin position="311"/>
        <end position="401"/>
    </location>
</feature>
<reference evidence="3" key="1">
    <citation type="journal article" date="2021" name="Microb. Physiol.">
        <title>Proteogenomic Insights into the Physiology of Marine, Sulfate-Reducing, Filamentous Desulfonema limicola and Desulfonema magnum.</title>
        <authorList>
            <person name="Schnaars V."/>
            <person name="Wohlbrand L."/>
            <person name="Scheve S."/>
            <person name="Hinrichs C."/>
            <person name="Reinhardt R."/>
            <person name="Rabus R."/>
        </authorList>
    </citation>
    <scope>NUCLEOTIDE SEQUENCE</scope>
    <source>
        <strain evidence="3">4be13</strain>
    </source>
</reference>
<dbReference type="SUPFAM" id="SSF49265">
    <property type="entry name" value="Fibronectin type III"/>
    <property type="match status" value="2"/>
</dbReference>
<dbReference type="InterPro" id="IPR013517">
    <property type="entry name" value="FG-GAP"/>
</dbReference>
<dbReference type="InterPro" id="IPR036116">
    <property type="entry name" value="FN3_sf"/>
</dbReference>
<evidence type="ECO:0000313" key="3">
    <source>
        <dbReference type="EMBL" id="QTA84128.1"/>
    </source>
</evidence>
<sequence>MGLTLGPGETSVSVFDSDASSQGTYGLVNVNVNYSNHEVLICDRIELTSGEADTEPPSVPEGLAAEIMPGPQVRLTWNPSSDNVATAGYRIYSGDGTEIGTAPDAVYVIYDVTPGTYVYTVTAYDVPGNESAHSDPLTVTVGSGYVLLLANFGGDESGNRFGIAGWDTVIKDCYTNYRDIGPGGTTVTVGTNGSYDHQGVTGPARAFAPGERIAVTWHNSSEGTVTFVPKISFDDPDRRVMGETGTWHDMSGLTLGPGETSVSVSDLDASSQGTYGLVNVNVNYPNHEMLICDKIELMIPGQGTDTEPPTVPQNLTAVEIPVVFGYQTSLSWDPSSDNMAVDHYEIFRDSVNIADNVTETAYDDSDGIVPQTAYTYTVSACDAAGNCSAQSDPAVVTTGGNTAPSLTLTEPDGTDDTAGDTYIIRWTDDDPDDDAQISLYYDTDSSGADGTLIAGGLGEDADGTGDEYEWDTSGLSPGDYYVYGVISDSVNAPVTVYSGGTVTITESVPPPEIVTFAASPETITAGETSVLTWEVANADTVTIDQGIGSAGVSGSVTLQPSETTTYTLTASGPGGTSTRSIIITVSYPLPTVTTGADPVTIQSGESSVLTWTSTDAESCSITPDIGNVDLNGSVTISPTETTTYTVTATGPGGTAAADADVEVIFPLSVTVIEPDGANDIAHRNFRIQWTDVSPDSGTVSVSLFYDTDNSGEDGILIVRGLSMASTDSYGEYVWNTAEIPEGAYYVYAVINDGVSEATHYSEGMLTVDHTTFSNEIKLTASDAAESDFFGGSVAISGDYAVVGSLNDSCDTYIFRREGTEWVEQTKLGKSGNSVAISGDYAIVGDSDYHSGAYYSGAAYIFRREGTEWVEQARLVGNDIEMYDYFGTSVAISGDYAIVGAPEGSGSLTTDEGAAYIFRRDGDTWTEEAKLSTYEQTGEKYFGRSVAISGDYAVVSSHLDFRWGCQGGPHVYSGKVYIYKREGTEWRRKNSLRTYSGYNHQITDNFGCSLAISGDCLVAGAGARVSGRFRYKYDNPGAAHVYRHDGSDWIKEAVLTATDPKGRDLFGDSVSLNGDHIVVGSPGGDGNSEEVWIFKHNGSEWSPYARCKASDAEKYDDFGISVSVSGGYFIVGASRDDDYGGSSGSAYIYSIENILAAPAINVLEPDGDNFADTQFLIKWTDINPDDDAEISLYYDTDNSGADGTLIVSGLNETPDGSGDTYLWNTAEMPEGMYYIYAVINDGIYDPVVSYSEGMVTVSHTFSSELRLITGDPSETDDLGFSVSMDGDCAIVGVPYDDSGDDIGSAWIFRRDGFVWTREARLTPGDGAKHDLFGTSVSVSGDYAAIGSPDNHKGAALLGRVENSIIYK</sequence>
<name>A0A975BF27_9BACT</name>
<dbReference type="SMART" id="SM00060">
    <property type="entry name" value="FN3"/>
    <property type="match status" value="2"/>
</dbReference>
<dbReference type="EMBL" id="CP061800">
    <property type="protein sequence ID" value="QTA84128.1"/>
    <property type="molecule type" value="Genomic_DNA"/>
</dbReference>
<dbReference type="Gene3D" id="2.130.10.130">
    <property type="entry name" value="Integrin alpha, N-terminal"/>
    <property type="match status" value="3"/>
</dbReference>
<evidence type="ECO:0000313" key="4">
    <source>
        <dbReference type="Proteomes" id="UP000663722"/>
    </source>
</evidence>
<organism evidence="3 4">
    <name type="scientific">Desulfonema magnum</name>
    <dbReference type="NCBI Taxonomy" id="45655"/>
    <lineage>
        <taxon>Bacteria</taxon>
        <taxon>Pseudomonadati</taxon>
        <taxon>Thermodesulfobacteriota</taxon>
        <taxon>Desulfobacteria</taxon>
        <taxon>Desulfobacterales</taxon>
        <taxon>Desulfococcaceae</taxon>
        <taxon>Desulfonema</taxon>
    </lineage>
</organism>
<protein>
    <submittedName>
        <fullName evidence="3">Integrine FG-GAP repeat-containing protein</fullName>
    </submittedName>
</protein>
<accession>A0A975BF27</accession>
<dbReference type="RefSeq" id="WP_207680742.1">
    <property type="nucleotide sequence ID" value="NZ_CP061800.1"/>
</dbReference>
<dbReference type="CDD" id="cd00063">
    <property type="entry name" value="FN3"/>
    <property type="match status" value="2"/>
</dbReference>
<dbReference type="Gene3D" id="2.60.40.10">
    <property type="entry name" value="Immunoglobulins"/>
    <property type="match status" value="2"/>
</dbReference>
<evidence type="ECO:0000259" key="2">
    <source>
        <dbReference type="PROSITE" id="PS50853"/>
    </source>
</evidence>
<dbReference type="InterPro" id="IPR028994">
    <property type="entry name" value="Integrin_alpha_N"/>
</dbReference>
<dbReference type="PANTHER" id="PTHR36220:SF1">
    <property type="entry name" value="GAMMA TUBULIN COMPLEX COMPONENT C-TERMINAL DOMAIN-CONTAINING PROTEIN"/>
    <property type="match status" value="1"/>
</dbReference>
<gene>
    <name evidence="3" type="ORF">dnm_001210</name>
</gene>
<dbReference type="GO" id="GO:0007229">
    <property type="term" value="P:integrin-mediated signaling pathway"/>
    <property type="evidence" value="ECO:0007669"/>
    <property type="project" value="UniProtKB-KW"/>
</dbReference>
<keyword evidence="1" id="KW-0732">Signal</keyword>